<dbReference type="PANTHER" id="PTHR12223">
    <property type="entry name" value="VESICULAR MANNOSE-BINDING LECTIN"/>
    <property type="match status" value="1"/>
</dbReference>
<dbReference type="GO" id="GO:0030134">
    <property type="term" value="C:COPII-coated ER to Golgi transport vesicle"/>
    <property type="evidence" value="ECO:0007669"/>
    <property type="project" value="TreeGrafter"/>
</dbReference>
<dbReference type="InterPro" id="IPR005052">
    <property type="entry name" value="Lectin_leg"/>
</dbReference>
<name>A0AAV5RLB7_STABA</name>
<dbReference type="EMBL" id="BTGC01000008">
    <property type="protein sequence ID" value="GMM51983.1"/>
    <property type="molecule type" value="Genomic_DNA"/>
</dbReference>
<dbReference type="GO" id="GO:0000139">
    <property type="term" value="C:Golgi membrane"/>
    <property type="evidence" value="ECO:0007669"/>
    <property type="project" value="TreeGrafter"/>
</dbReference>
<evidence type="ECO:0000256" key="3">
    <source>
        <dbReference type="ARBA" id="ARBA00022729"/>
    </source>
</evidence>
<keyword evidence="4 6" id="KW-1133">Transmembrane helix</keyword>
<proteinExistence type="predicted"/>
<gene>
    <name evidence="8" type="ORF">DASB73_029460</name>
</gene>
<evidence type="ECO:0000256" key="4">
    <source>
        <dbReference type="ARBA" id="ARBA00022989"/>
    </source>
</evidence>
<keyword evidence="9" id="KW-1185">Reference proteome</keyword>
<keyword evidence="5 6" id="KW-0472">Membrane</keyword>
<keyword evidence="3" id="KW-0732">Signal</keyword>
<dbReference type="Pfam" id="PF03388">
    <property type="entry name" value="Lectin_leg-like"/>
    <property type="match status" value="1"/>
</dbReference>
<comment type="caution">
    <text evidence="8">The sequence shown here is derived from an EMBL/GenBank/DDBJ whole genome shotgun (WGS) entry which is preliminary data.</text>
</comment>
<dbReference type="CDD" id="cd07308">
    <property type="entry name" value="lectin_leg-like"/>
    <property type="match status" value="1"/>
</dbReference>
<dbReference type="InterPro" id="IPR013320">
    <property type="entry name" value="ConA-like_dom_sf"/>
</dbReference>
<protein>
    <recommendedName>
        <fullName evidence="7">L-type lectin-like domain-containing protein</fullName>
    </recommendedName>
</protein>
<dbReference type="GO" id="GO:0006888">
    <property type="term" value="P:endoplasmic reticulum to Golgi vesicle-mediated transport"/>
    <property type="evidence" value="ECO:0007669"/>
    <property type="project" value="TreeGrafter"/>
</dbReference>
<keyword evidence="2 6" id="KW-0812">Transmembrane</keyword>
<sequence length="332" mass="37807">MVLFWLWFSFALAIKDSPFDLLPPLQIDASLKYEFGGSALVSTNAIKLTGDGPDQVGYIYSTKDAELPDQFMLDMEISIYGQSKNLNADGMALWFLESDKPTRGGMLGLSEFYKGTCLAIDTYRNGRSGRVFPRLILMQNDGTHKYDLQNDGKANELASCGLRGLYNNRKQTTSTIRIAYSKDEQQLIVLVNFRGEWEPCLTQNIKLGDVKTVAVSAATGQLHEAHVISKLDFTDLSQLSSEESHLKGIKFDRRVTRNNRFAEKVSEQGLLEDYSPEVVKNLMKPRASFARRTFNFFIKLLAGCFVIYILLYSRKRFQRYQQQKEDLFYKLG</sequence>
<dbReference type="GO" id="GO:0005537">
    <property type="term" value="F:D-mannose binding"/>
    <property type="evidence" value="ECO:0007669"/>
    <property type="project" value="TreeGrafter"/>
</dbReference>
<evidence type="ECO:0000256" key="6">
    <source>
        <dbReference type="SAM" id="Phobius"/>
    </source>
</evidence>
<dbReference type="Gene3D" id="2.60.120.200">
    <property type="match status" value="1"/>
</dbReference>
<feature type="domain" description="L-type lectin-like" evidence="7">
    <location>
        <begin position="13"/>
        <end position="236"/>
    </location>
</feature>
<dbReference type="SUPFAM" id="SSF49899">
    <property type="entry name" value="Concanavalin A-like lectins/glucanases"/>
    <property type="match status" value="1"/>
</dbReference>
<feature type="transmembrane region" description="Helical" evidence="6">
    <location>
        <begin position="294"/>
        <end position="312"/>
    </location>
</feature>
<evidence type="ECO:0000313" key="9">
    <source>
        <dbReference type="Proteomes" id="UP001362899"/>
    </source>
</evidence>
<dbReference type="PANTHER" id="PTHR12223:SF28">
    <property type="entry name" value="LECTIN, MANNOSE BINDING 1 LIKE"/>
    <property type="match status" value="1"/>
</dbReference>
<dbReference type="InterPro" id="IPR051136">
    <property type="entry name" value="Intracellular_Lectin-GPT"/>
</dbReference>
<evidence type="ECO:0000256" key="2">
    <source>
        <dbReference type="ARBA" id="ARBA00022692"/>
    </source>
</evidence>
<dbReference type="GO" id="GO:0005789">
    <property type="term" value="C:endoplasmic reticulum membrane"/>
    <property type="evidence" value="ECO:0007669"/>
    <property type="project" value="TreeGrafter"/>
</dbReference>
<accession>A0AAV5RLB7</accession>
<comment type="subcellular location">
    <subcellularLocation>
        <location evidence="1">Membrane</location>
        <topology evidence="1">Single-pass type I membrane protein</topology>
    </subcellularLocation>
</comment>
<evidence type="ECO:0000259" key="7">
    <source>
        <dbReference type="PROSITE" id="PS51328"/>
    </source>
</evidence>
<dbReference type="PROSITE" id="PS51328">
    <property type="entry name" value="L_LECTIN_LIKE"/>
    <property type="match status" value="1"/>
</dbReference>
<evidence type="ECO:0000256" key="1">
    <source>
        <dbReference type="ARBA" id="ARBA00004479"/>
    </source>
</evidence>
<evidence type="ECO:0000313" key="8">
    <source>
        <dbReference type="EMBL" id="GMM51983.1"/>
    </source>
</evidence>
<organism evidence="8 9">
    <name type="scientific">Starmerella bacillaris</name>
    <name type="common">Yeast</name>
    <name type="synonym">Candida zemplinina</name>
    <dbReference type="NCBI Taxonomy" id="1247836"/>
    <lineage>
        <taxon>Eukaryota</taxon>
        <taxon>Fungi</taxon>
        <taxon>Dikarya</taxon>
        <taxon>Ascomycota</taxon>
        <taxon>Saccharomycotina</taxon>
        <taxon>Dipodascomycetes</taxon>
        <taxon>Dipodascales</taxon>
        <taxon>Trichomonascaceae</taxon>
        <taxon>Starmerella</taxon>
    </lineage>
</organism>
<dbReference type="AlphaFoldDB" id="A0AAV5RLB7"/>
<evidence type="ECO:0000256" key="5">
    <source>
        <dbReference type="ARBA" id="ARBA00023136"/>
    </source>
</evidence>
<reference evidence="8 9" key="1">
    <citation type="journal article" date="2023" name="Elife">
        <title>Identification of key yeast species and microbe-microbe interactions impacting larval growth of Drosophila in the wild.</title>
        <authorList>
            <person name="Mure A."/>
            <person name="Sugiura Y."/>
            <person name="Maeda R."/>
            <person name="Honda K."/>
            <person name="Sakurai N."/>
            <person name="Takahashi Y."/>
            <person name="Watada M."/>
            <person name="Katoh T."/>
            <person name="Gotoh A."/>
            <person name="Gotoh Y."/>
            <person name="Taniguchi I."/>
            <person name="Nakamura K."/>
            <person name="Hayashi T."/>
            <person name="Katayama T."/>
            <person name="Uemura T."/>
            <person name="Hattori Y."/>
        </authorList>
    </citation>
    <scope>NUCLEOTIDE SEQUENCE [LARGE SCALE GENOMIC DNA]</scope>
    <source>
        <strain evidence="8 9">SB-73</strain>
    </source>
</reference>
<dbReference type="GO" id="GO:0005793">
    <property type="term" value="C:endoplasmic reticulum-Golgi intermediate compartment"/>
    <property type="evidence" value="ECO:0007669"/>
    <property type="project" value="TreeGrafter"/>
</dbReference>
<dbReference type="Proteomes" id="UP001362899">
    <property type="component" value="Unassembled WGS sequence"/>
</dbReference>